<dbReference type="OrthoDB" id="44565at2759"/>
<protein>
    <submittedName>
        <fullName evidence="3">Uncharacterized protein</fullName>
    </submittedName>
</protein>
<dbReference type="EMBL" id="CAACVS010000072">
    <property type="protein sequence ID" value="VEU35928.1"/>
    <property type="molecule type" value="Genomic_DNA"/>
</dbReference>
<feature type="signal peptide" evidence="2">
    <location>
        <begin position="1"/>
        <end position="22"/>
    </location>
</feature>
<organism evidence="3 4">
    <name type="scientific">Pseudo-nitzschia multistriata</name>
    <dbReference type="NCBI Taxonomy" id="183589"/>
    <lineage>
        <taxon>Eukaryota</taxon>
        <taxon>Sar</taxon>
        <taxon>Stramenopiles</taxon>
        <taxon>Ochrophyta</taxon>
        <taxon>Bacillariophyta</taxon>
        <taxon>Bacillariophyceae</taxon>
        <taxon>Bacillariophycidae</taxon>
        <taxon>Bacillariales</taxon>
        <taxon>Bacillariaceae</taxon>
        <taxon>Pseudo-nitzschia</taxon>
    </lineage>
</organism>
<feature type="region of interest" description="Disordered" evidence="1">
    <location>
        <begin position="49"/>
        <end position="68"/>
    </location>
</feature>
<proteinExistence type="predicted"/>
<dbReference type="AlphaFoldDB" id="A0A448Z1L3"/>
<sequence length="332" mass="35899">MKFQIADIALILSIACLSSAAAFSPSSLAPRQSAGASLTNRISKTTTSSNTKLFSQWDEEEETSVKRSSFEEAAKAATDEDAAKELEEMGDFDATSTYNSDDIGRYRDAIKKRAESIGLEKRSAEEIAADQAAAMQKAIEQGEGLVGAAARSNPDQLSDMLDESQVQRLDLSKISNDAPRGPDEDVPAIMYDPTNDMTQEEMEEADPIGFKPINEQVAWVLEKSEFPSPLAVLGETIVTVVTVVVTAVIFTQWDELCREAAFNFNFVPRPEEVQKALEGMLAPGDTILGMGANSMSGQEMLQMLQDGTKETIKAVQDGSIKDILAGDVPAEL</sequence>
<evidence type="ECO:0000313" key="3">
    <source>
        <dbReference type="EMBL" id="VEU35928.1"/>
    </source>
</evidence>
<evidence type="ECO:0000313" key="4">
    <source>
        <dbReference type="Proteomes" id="UP000291116"/>
    </source>
</evidence>
<feature type="chain" id="PRO_5019283204" evidence="2">
    <location>
        <begin position="23"/>
        <end position="332"/>
    </location>
</feature>
<dbReference type="Proteomes" id="UP000291116">
    <property type="component" value="Unassembled WGS sequence"/>
</dbReference>
<evidence type="ECO:0000256" key="2">
    <source>
        <dbReference type="SAM" id="SignalP"/>
    </source>
</evidence>
<name>A0A448Z1L3_9STRA</name>
<evidence type="ECO:0000256" key="1">
    <source>
        <dbReference type="SAM" id="MobiDB-lite"/>
    </source>
</evidence>
<gene>
    <name evidence="3" type="ORF">PSNMU_V1.4_AUG-EV-PASAV3_0026770</name>
</gene>
<keyword evidence="2" id="KW-0732">Signal</keyword>
<reference evidence="3 4" key="1">
    <citation type="submission" date="2019-01" db="EMBL/GenBank/DDBJ databases">
        <authorList>
            <person name="Ferrante I. M."/>
        </authorList>
    </citation>
    <scope>NUCLEOTIDE SEQUENCE [LARGE SCALE GENOMIC DNA]</scope>
    <source>
        <strain evidence="3 4">B856</strain>
    </source>
</reference>
<keyword evidence="4" id="KW-1185">Reference proteome</keyword>
<accession>A0A448Z1L3</accession>